<proteinExistence type="predicted"/>
<feature type="domain" description="DDE Tnp4" evidence="3">
    <location>
        <begin position="134"/>
        <end position="302"/>
    </location>
</feature>
<evidence type="ECO:0000256" key="1">
    <source>
        <dbReference type="ARBA" id="ARBA00001968"/>
    </source>
</evidence>
<evidence type="ECO:0000313" key="4">
    <source>
        <dbReference type="EMBL" id="KAL0490878.1"/>
    </source>
</evidence>
<reference evidence="4 5" key="1">
    <citation type="submission" date="2024-03" db="EMBL/GenBank/DDBJ databases">
        <title>The Acrasis kona genome and developmental transcriptomes reveal deep origins of eukaryotic multicellular pathways.</title>
        <authorList>
            <person name="Sheikh S."/>
            <person name="Fu C.-J."/>
            <person name="Brown M.W."/>
            <person name="Baldauf S.L."/>
        </authorList>
    </citation>
    <scope>NUCLEOTIDE SEQUENCE [LARGE SCALE GENOMIC DNA]</scope>
    <source>
        <strain evidence="4 5">ATCC MYA-3509</strain>
    </source>
</reference>
<dbReference type="GO" id="GO:0046872">
    <property type="term" value="F:metal ion binding"/>
    <property type="evidence" value="ECO:0007669"/>
    <property type="project" value="UniProtKB-KW"/>
</dbReference>
<keyword evidence="5" id="KW-1185">Reference proteome</keyword>
<evidence type="ECO:0000313" key="5">
    <source>
        <dbReference type="Proteomes" id="UP001431209"/>
    </source>
</evidence>
<dbReference type="EMBL" id="JAOPGA020001732">
    <property type="protein sequence ID" value="KAL0490878.1"/>
    <property type="molecule type" value="Genomic_DNA"/>
</dbReference>
<evidence type="ECO:0000256" key="2">
    <source>
        <dbReference type="ARBA" id="ARBA00022723"/>
    </source>
</evidence>
<keyword evidence="2" id="KW-0479">Metal-binding</keyword>
<sequence length="309" mass="35629">MVARDTTGLTHVALKKKVQKIIKVDALKSITKFVRERHPLLWGTERPRTFQSDAILLALYHDITGTGYHALSDATRSWHNIEQKSLRHNTQILRHEFEKWGEEQITLGDKHAWNHSVRYSEFGDQIADANLRIDSTDMTRIGKRSTSKKSSGWSYKANSPAQRYMTLVDGRSRIVKLWGGYSPKIYDGDFLKLKKEFFEDTLGRGANILGDNHFMAGTKFRKCKFYCNIKNKTAKDTENKGKRLSMLTKDQKKFNGQHRTARAAVENPFGAMQTRFTMLKEPFQESESQQDALVTFACGHHNFLLRNRI</sequence>
<dbReference type="Pfam" id="PF13359">
    <property type="entry name" value="DDE_Tnp_4"/>
    <property type="match status" value="1"/>
</dbReference>
<comment type="cofactor">
    <cofactor evidence="1">
        <name>a divalent metal cation</name>
        <dbReference type="ChEBI" id="CHEBI:60240"/>
    </cofactor>
</comment>
<gene>
    <name evidence="4" type="ORF">AKO1_009602</name>
</gene>
<organism evidence="4 5">
    <name type="scientific">Acrasis kona</name>
    <dbReference type="NCBI Taxonomy" id="1008807"/>
    <lineage>
        <taxon>Eukaryota</taxon>
        <taxon>Discoba</taxon>
        <taxon>Heterolobosea</taxon>
        <taxon>Tetramitia</taxon>
        <taxon>Eutetramitia</taxon>
        <taxon>Acrasidae</taxon>
        <taxon>Acrasis</taxon>
    </lineage>
</organism>
<dbReference type="AlphaFoldDB" id="A0AAW2ZLY7"/>
<dbReference type="InterPro" id="IPR027806">
    <property type="entry name" value="HARBI1_dom"/>
</dbReference>
<evidence type="ECO:0000259" key="3">
    <source>
        <dbReference type="Pfam" id="PF13359"/>
    </source>
</evidence>
<dbReference type="Proteomes" id="UP001431209">
    <property type="component" value="Unassembled WGS sequence"/>
</dbReference>
<name>A0AAW2ZLY7_9EUKA</name>
<comment type="caution">
    <text evidence="4">The sequence shown here is derived from an EMBL/GenBank/DDBJ whole genome shotgun (WGS) entry which is preliminary data.</text>
</comment>
<protein>
    <submittedName>
        <fullName evidence="4">Y4bN</fullName>
    </submittedName>
</protein>
<accession>A0AAW2ZLY7</accession>